<dbReference type="GO" id="GO:0005524">
    <property type="term" value="F:ATP binding"/>
    <property type="evidence" value="ECO:0007669"/>
    <property type="project" value="UniProtKB-KW"/>
</dbReference>
<proteinExistence type="predicted"/>
<dbReference type="GeneTree" id="ENSGT00550000074997"/>
<evidence type="ECO:0000256" key="2">
    <source>
        <dbReference type="ARBA" id="ARBA00022741"/>
    </source>
</evidence>
<feature type="domain" description="DEAD-box RNA helicase Q" evidence="8">
    <location>
        <begin position="176"/>
        <end position="204"/>
    </location>
</feature>
<dbReference type="HOGENOM" id="CLU_081954_0_0_1"/>
<evidence type="ECO:0000313" key="9">
    <source>
        <dbReference type="Ensembl" id="ENSCSAVP00000011844.1"/>
    </source>
</evidence>
<dbReference type="PROSITE" id="PS51192">
    <property type="entry name" value="HELICASE_ATP_BIND_1"/>
    <property type="match status" value="1"/>
</dbReference>
<reference evidence="9" key="3">
    <citation type="submission" date="2025-09" db="UniProtKB">
        <authorList>
            <consortium name="Ensembl"/>
        </authorList>
    </citation>
    <scope>IDENTIFICATION</scope>
</reference>
<dbReference type="Proteomes" id="UP000007875">
    <property type="component" value="Unassembled WGS sequence"/>
</dbReference>
<evidence type="ECO:0000256" key="1">
    <source>
        <dbReference type="ARBA" id="ARBA00012552"/>
    </source>
</evidence>
<feature type="domain" description="Helicase ATP-binding" evidence="7">
    <location>
        <begin position="207"/>
        <end position="331"/>
    </location>
</feature>
<reference evidence="10" key="1">
    <citation type="submission" date="2003-08" db="EMBL/GenBank/DDBJ databases">
        <authorList>
            <person name="Birren B."/>
            <person name="Nusbaum C."/>
            <person name="Abebe A."/>
            <person name="Abouelleil A."/>
            <person name="Adekoya E."/>
            <person name="Ait-zahra M."/>
            <person name="Allen N."/>
            <person name="Allen T."/>
            <person name="An P."/>
            <person name="Anderson M."/>
            <person name="Anderson S."/>
            <person name="Arachchi H."/>
            <person name="Armbruster J."/>
            <person name="Bachantsang P."/>
            <person name="Baldwin J."/>
            <person name="Barry A."/>
            <person name="Bayul T."/>
            <person name="Blitshsteyn B."/>
            <person name="Bloom T."/>
            <person name="Blye J."/>
            <person name="Boguslavskiy L."/>
            <person name="Borowsky M."/>
            <person name="Boukhgalter B."/>
            <person name="Brunache A."/>
            <person name="Butler J."/>
            <person name="Calixte N."/>
            <person name="Calvo S."/>
            <person name="Camarata J."/>
            <person name="Campo K."/>
            <person name="Chang J."/>
            <person name="Cheshatsang Y."/>
            <person name="Citroen M."/>
            <person name="Collymore A."/>
            <person name="Considine T."/>
            <person name="Cook A."/>
            <person name="Cooke P."/>
            <person name="Corum B."/>
            <person name="Cuomo C."/>
            <person name="David R."/>
            <person name="Dawoe T."/>
            <person name="Degray S."/>
            <person name="Dodge S."/>
            <person name="Dooley K."/>
            <person name="Dorje P."/>
            <person name="Dorjee K."/>
            <person name="Dorris L."/>
            <person name="Duffey N."/>
            <person name="Dupes A."/>
            <person name="Elkins T."/>
            <person name="Engels R."/>
            <person name="Erickson J."/>
            <person name="Farina A."/>
            <person name="Faro S."/>
            <person name="Ferreira P."/>
            <person name="Fischer H."/>
            <person name="Fitzgerald M."/>
            <person name="Foley K."/>
            <person name="Gage D."/>
            <person name="Galagan J."/>
            <person name="Gearin G."/>
            <person name="Gnerre S."/>
            <person name="Gnirke A."/>
            <person name="Goyette A."/>
            <person name="Graham J."/>
            <person name="Grandbois E."/>
            <person name="Gyaltsen K."/>
            <person name="Hafez N."/>
            <person name="Hagopian D."/>
            <person name="Hagos B."/>
            <person name="Hall J."/>
            <person name="Hatcher B."/>
            <person name="Heller A."/>
            <person name="Higgins H."/>
            <person name="Honan T."/>
            <person name="Horn A."/>
            <person name="Houde N."/>
            <person name="Hughes L."/>
            <person name="Hulme W."/>
            <person name="Husby E."/>
            <person name="Iliev I."/>
            <person name="Jaffe D."/>
            <person name="Jones C."/>
            <person name="Kamal M."/>
            <person name="Kamat A."/>
            <person name="Kamvysselis M."/>
            <person name="Karlsson E."/>
            <person name="Kells C."/>
            <person name="Kieu A."/>
            <person name="Kisner P."/>
            <person name="Kodira C."/>
            <person name="Kulbokas E."/>
            <person name="Labutti K."/>
            <person name="Lama D."/>
            <person name="Landers T."/>
            <person name="Leger J."/>
            <person name="Levine S."/>
            <person name="Lewis D."/>
            <person name="Lewis T."/>
            <person name="Lindblad-toh K."/>
            <person name="Liu X."/>
            <person name="Lokyitsang T."/>
            <person name="Lokyitsang Y."/>
            <person name="Lucien O."/>
            <person name="Lui A."/>
            <person name="Ma L.J."/>
            <person name="Mabbitt R."/>
            <person name="Macdonald J."/>
            <person name="Maclean C."/>
            <person name="Major J."/>
            <person name="Manning J."/>
            <person name="Marabella R."/>
            <person name="Maru K."/>
            <person name="Matthews C."/>
            <person name="Mauceli E."/>
            <person name="Mccarthy M."/>
            <person name="Mcdonough S."/>
            <person name="Mcghee T."/>
            <person name="Meldrim J."/>
            <person name="Meneus L."/>
            <person name="Mesirov J."/>
            <person name="Mihalev A."/>
            <person name="Mihova T."/>
            <person name="Mikkelsen T."/>
            <person name="Mlenga V."/>
            <person name="Moru K."/>
            <person name="Mozes J."/>
            <person name="Mulrain L."/>
            <person name="Munson G."/>
            <person name="Naylor J."/>
            <person name="Newes C."/>
            <person name="Nguyen C."/>
            <person name="Nguyen N."/>
            <person name="Nguyen T."/>
            <person name="Nicol R."/>
            <person name="Nielsen C."/>
            <person name="Nizzari M."/>
            <person name="Norbu C."/>
            <person name="Norbu N."/>
            <person name="O'donnell P."/>
            <person name="Okoawo O."/>
            <person name="O'leary S."/>
            <person name="Omotosho B."/>
            <person name="O'neill K."/>
            <person name="Osman S."/>
            <person name="Parker S."/>
            <person name="Perrin D."/>
            <person name="Phunkhang P."/>
            <person name="Piqani B."/>
            <person name="Purcell S."/>
            <person name="Rachupka T."/>
            <person name="Ramasamy U."/>
            <person name="Rameau R."/>
            <person name="Ray V."/>
            <person name="Raymond C."/>
            <person name="Retta R."/>
            <person name="Richardson S."/>
            <person name="Rise C."/>
            <person name="Rodriguez J."/>
            <person name="Rogers J."/>
            <person name="Rogov P."/>
            <person name="Rutman M."/>
            <person name="Schupbach R."/>
            <person name="Seaman C."/>
            <person name="Settipalli S."/>
            <person name="Sharpe T."/>
            <person name="Sheridan J."/>
            <person name="Sherpa N."/>
            <person name="Shi J."/>
            <person name="Smirnov S."/>
            <person name="Smith C."/>
            <person name="Sougnez C."/>
            <person name="Spencer B."/>
            <person name="Stalker J."/>
            <person name="Stange-thomann N."/>
            <person name="Stavropoulos S."/>
            <person name="Stetson K."/>
            <person name="Stone C."/>
            <person name="Stone S."/>
            <person name="Stubbs M."/>
            <person name="Talamas J."/>
            <person name="Tchuinga P."/>
            <person name="Tenzing P."/>
            <person name="Tesfaye S."/>
            <person name="Theodore J."/>
            <person name="Thoulutsang Y."/>
            <person name="Topham K."/>
            <person name="Towey S."/>
            <person name="Tsamla T."/>
            <person name="Tsomo N."/>
            <person name="Vallee D."/>
            <person name="Vassiliev H."/>
            <person name="Venkataraman V."/>
            <person name="Vinson J."/>
            <person name="Vo A."/>
            <person name="Wade C."/>
            <person name="Wang S."/>
            <person name="Wangchuk T."/>
            <person name="Wangdi T."/>
            <person name="Whittaker C."/>
            <person name="Wilkinson J."/>
            <person name="Wu Y."/>
            <person name="Wyman D."/>
            <person name="Yadav S."/>
            <person name="Yang S."/>
            <person name="Yang X."/>
            <person name="Yeager S."/>
            <person name="Yee E."/>
            <person name="Young G."/>
            <person name="Zainoun J."/>
            <person name="Zembeck L."/>
            <person name="Zimmer A."/>
            <person name="Zody M."/>
            <person name="Lander E."/>
        </authorList>
    </citation>
    <scope>NUCLEOTIDE SEQUENCE [LARGE SCALE GENOMIC DNA]</scope>
</reference>
<dbReference type="SMART" id="SM00487">
    <property type="entry name" value="DEXDc"/>
    <property type="match status" value="1"/>
</dbReference>
<protein>
    <recommendedName>
        <fullName evidence="1">RNA helicase</fullName>
        <ecNumber evidence="1">3.6.4.13</ecNumber>
    </recommendedName>
</protein>
<evidence type="ECO:0000256" key="4">
    <source>
        <dbReference type="ARBA" id="ARBA00022806"/>
    </source>
</evidence>
<keyword evidence="5" id="KW-0067">ATP-binding</keyword>
<keyword evidence="2" id="KW-0547">Nucleotide-binding</keyword>
<dbReference type="PROSITE" id="PS51195">
    <property type="entry name" value="Q_MOTIF"/>
    <property type="match status" value="1"/>
</dbReference>
<keyword evidence="10" id="KW-1185">Reference proteome</keyword>
<dbReference type="GO" id="GO:0003676">
    <property type="term" value="F:nucleic acid binding"/>
    <property type="evidence" value="ECO:0007669"/>
    <property type="project" value="InterPro"/>
</dbReference>
<evidence type="ECO:0000256" key="5">
    <source>
        <dbReference type="ARBA" id="ARBA00022840"/>
    </source>
</evidence>
<organism evidence="9 10">
    <name type="scientific">Ciona savignyi</name>
    <name type="common">Pacific transparent sea squirt</name>
    <dbReference type="NCBI Taxonomy" id="51511"/>
    <lineage>
        <taxon>Eukaryota</taxon>
        <taxon>Metazoa</taxon>
        <taxon>Chordata</taxon>
        <taxon>Tunicata</taxon>
        <taxon>Ascidiacea</taxon>
        <taxon>Phlebobranchia</taxon>
        <taxon>Cionidae</taxon>
        <taxon>Ciona</taxon>
    </lineage>
</organism>
<dbReference type="Pfam" id="PF00270">
    <property type="entry name" value="DEAD"/>
    <property type="match status" value="1"/>
</dbReference>
<evidence type="ECO:0000259" key="8">
    <source>
        <dbReference type="PROSITE" id="PS51195"/>
    </source>
</evidence>
<dbReference type="PANTHER" id="PTHR47959">
    <property type="entry name" value="ATP-DEPENDENT RNA HELICASE RHLE-RELATED"/>
    <property type="match status" value="1"/>
</dbReference>
<sequence length="331" mass="37130">MADLILTIEDNEKITLESEDSDSDAEITLVSKKQRKEKKLESKGFNPTFQFEDDGFYESEWTIESALHDAIKKKKMHSTLDQKIDEVRRKRVTVIQQIPSQPEKTEDVLVSDDEDDDVLDLEDVSEAVSDKLKYIERRRKKKQKLEQPEESIVQVPLAEVKDSSGVETNVSWDPNLGFQQMNLSRPLLKAISEINYVTPTPIQQAAIPIGLLGRDVCACAATGTGKTAAFMLPVLERLLYRPQSTPITRVLCLVPTRELAVQVYSVTQQLAQHTNLRICLAAGGLDIKSQEASLRQGPDIVIATPGRLIDHLHNTPSFDLNMVEILILDEA</sequence>
<dbReference type="EC" id="3.6.4.13" evidence="1"/>
<dbReference type="Ensembl" id="ENSCSAVT00000011982.1">
    <property type="protein sequence ID" value="ENSCSAVP00000011844.1"/>
    <property type="gene ID" value="ENSCSAVG00000006949.1"/>
</dbReference>
<evidence type="ECO:0000259" key="7">
    <source>
        <dbReference type="PROSITE" id="PS51192"/>
    </source>
</evidence>
<keyword evidence="4" id="KW-0347">Helicase</keyword>
<dbReference type="InterPro" id="IPR011545">
    <property type="entry name" value="DEAD/DEAH_box_helicase_dom"/>
</dbReference>
<keyword evidence="3" id="KW-0378">Hydrolase</keyword>
<dbReference type="GO" id="GO:0005829">
    <property type="term" value="C:cytosol"/>
    <property type="evidence" value="ECO:0007669"/>
    <property type="project" value="TreeGrafter"/>
</dbReference>
<evidence type="ECO:0000256" key="6">
    <source>
        <dbReference type="PROSITE-ProRule" id="PRU00552"/>
    </source>
</evidence>
<accession>H2Z2N2</accession>
<dbReference type="InterPro" id="IPR014001">
    <property type="entry name" value="Helicase_ATP-bd"/>
</dbReference>
<dbReference type="GO" id="GO:0003724">
    <property type="term" value="F:RNA helicase activity"/>
    <property type="evidence" value="ECO:0007669"/>
    <property type="project" value="UniProtKB-EC"/>
</dbReference>
<dbReference type="InterPro" id="IPR027417">
    <property type="entry name" value="P-loop_NTPase"/>
</dbReference>
<evidence type="ECO:0000313" key="10">
    <source>
        <dbReference type="Proteomes" id="UP000007875"/>
    </source>
</evidence>
<reference evidence="9" key="2">
    <citation type="submission" date="2025-08" db="UniProtKB">
        <authorList>
            <consortium name="Ensembl"/>
        </authorList>
    </citation>
    <scope>IDENTIFICATION</scope>
</reference>
<dbReference type="AlphaFoldDB" id="H2Z2N2"/>
<evidence type="ECO:0000256" key="3">
    <source>
        <dbReference type="ARBA" id="ARBA00022801"/>
    </source>
</evidence>
<name>H2Z2N2_CIOSA</name>
<dbReference type="GO" id="GO:0016787">
    <property type="term" value="F:hydrolase activity"/>
    <property type="evidence" value="ECO:0007669"/>
    <property type="project" value="UniProtKB-KW"/>
</dbReference>
<dbReference type="InterPro" id="IPR014014">
    <property type="entry name" value="RNA_helicase_DEAD_Q_motif"/>
</dbReference>
<dbReference type="SUPFAM" id="SSF52540">
    <property type="entry name" value="P-loop containing nucleoside triphosphate hydrolases"/>
    <property type="match status" value="1"/>
</dbReference>
<dbReference type="Gene3D" id="3.40.50.300">
    <property type="entry name" value="P-loop containing nucleotide triphosphate hydrolases"/>
    <property type="match status" value="1"/>
</dbReference>
<dbReference type="InterPro" id="IPR050079">
    <property type="entry name" value="DEAD_box_RNA_helicase"/>
</dbReference>
<feature type="short sequence motif" description="Q motif" evidence="6">
    <location>
        <begin position="176"/>
        <end position="204"/>
    </location>
</feature>
<dbReference type="PANTHER" id="PTHR47959:SF1">
    <property type="entry name" value="ATP-DEPENDENT RNA HELICASE DBPA"/>
    <property type="match status" value="1"/>
</dbReference>